<reference evidence="3" key="1">
    <citation type="journal article" date="2015" name="Genome Announc.">
        <title>Draft Genome Sequence of Tolypothrix boutellei Strain VB521301.</title>
        <authorList>
            <person name="Chandrababunaidu M.M."/>
            <person name="Singh D."/>
            <person name="Sen D."/>
            <person name="Bhan S."/>
            <person name="Das S."/>
            <person name="Gupta A."/>
            <person name="Adhikary S.P."/>
            <person name="Tripathy S."/>
        </authorList>
    </citation>
    <scope>NUCLEOTIDE SEQUENCE</scope>
    <source>
        <strain evidence="3">VB521301</strain>
    </source>
</reference>
<dbReference type="AlphaFoldDB" id="A0A0C1N2T1"/>
<dbReference type="RefSeq" id="WP_038084168.1">
    <property type="nucleotide sequence ID" value="NZ_JHEG04000001.1"/>
</dbReference>
<keyword evidence="1" id="KW-1133">Transmembrane helix</keyword>
<evidence type="ECO:0000256" key="1">
    <source>
        <dbReference type="SAM" id="Phobius"/>
    </source>
</evidence>
<organism evidence="3">
    <name type="scientific">Tolypothrix bouteillei VB521301</name>
    <dbReference type="NCBI Taxonomy" id="1479485"/>
    <lineage>
        <taxon>Bacteria</taxon>
        <taxon>Bacillati</taxon>
        <taxon>Cyanobacteriota</taxon>
        <taxon>Cyanophyceae</taxon>
        <taxon>Nostocales</taxon>
        <taxon>Tolypothrichaceae</taxon>
        <taxon>Tolypothrix</taxon>
    </lineage>
</organism>
<keyword evidence="1" id="KW-0812">Transmembrane</keyword>
<dbReference type="Proteomes" id="UP000029738">
    <property type="component" value="Unassembled WGS sequence"/>
</dbReference>
<gene>
    <name evidence="3" type="ORF">DA73_0230830</name>
    <name evidence="2" type="ORF">DA73_0400008110</name>
</gene>
<dbReference type="EMBL" id="JHEG02000058">
    <property type="protein sequence ID" value="KIE08892.1"/>
    <property type="molecule type" value="Genomic_DNA"/>
</dbReference>
<evidence type="ECO:0000313" key="2">
    <source>
        <dbReference type="EMBL" id="KAF3885424.1"/>
    </source>
</evidence>
<name>A0A0C1N2T1_9CYAN</name>
<protein>
    <submittedName>
        <fullName evidence="3">Uncharacterized protein</fullName>
    </submittedName>
</protein>
<keyword evidence="1" id="KW-0472">Membrane</keyword>
<dbReference type="OrthoDB" id="495086at2"/>
<reference evidence="2" key="2">
    <citation type="submission" date="2019-11" db="EMBL/GenBank/DDBJ databases">
        <title>Improved Assembly of Tolypothrix boutellei genome.</title>
        <authorList>
            <person name="Sarangi A.N."/>
            <person name="Mukherjee M."/>
            <person name="Ghosh S."/>
            <person name="Singh D."/>
            <person name="Das A."/>
            <person name="Kant S."/>
            <person name="Prusty A."/>
            <person name="Tripathy S."/>
        </authorList>
    </citation>
    <scope>NUCLEOTIDE SEQUENCE</scope>
    <source>
        <strain evidence="2">VB521301</strain>
    </source>
</reference>
<feature type="transmembrane region" description="Helical" evidence="1">
    <location>
        <begin position="12"/>
        <end position="38"/>
    </location>
</feature>
<dbReference type="EMBL" id="JHEG04000001">
    <property type="protein sequence ID" value="KAF3885424.1"/>
    <property type="molecule type" value="Genomic_DNA"/>
</dbReference>
<proteinExistence type="predicted"/>
<accession>A0A0C1N2T1</accession>
<evidence type="ECO:0000313" key="3">
    <source>
        <dbReference type="EMBL" id="KIE08892.1"/>
    </source>
</evidence>
<comment type="caution">
    <text evidence="3">The sequence shown here is derived from an EMBL/GenBank/DDBJ whole genome shotgun (WGS) entry which is preliminary data.</text>
</comment>
<sequence>MKRSLTTADRLSIHFVNIATVVILFLGSLGIAGSGFFLRKAISSGSQPEIVSDRSEYKNIRHKLWSHREQIKHFPTDIPTDASGVRVAYSSGASEGNQFFQLRLKQSPQKIQNLLSQYRAIATHKYQGGNTNDHANQVNGVPTTFFHTSDSQEDSFPPSYEVLVLGAHDKGNSNFRWNHGDSFGVAIDSSTSEIIYWAEEW</sequence>
<evidence type="ECO:0000313" key="4">
    <source>
        <dbReference type="Proteomes" id="UP000029738"/>
    </source>
</evidence>
<keyword evidence="4" id="KW-1185">Reference proteome</keyword>
<dbReference type="STRING" id="1479485.DA73_0230830"/>